<dbReference type="EMBL" id="JAPTHD010000003">
    <property type="protein sequence ID" value="MDV5823880.1"/>
    <property type="molecule type" value="Genomic_DNA"/>
</dbReference>
<name>A0ABU3ZWL0_9SPHN</name>
<proteinExistence type="predicted"/>
<keyword evidence="1" id="KW-1133">Transmembrane helix</keyword>
<reference evidence="3" key="1">
    <citation type="journal article" date="2022" name="J Environ Chem Eng">
        <title>Biodegradation of petroleum oil using a constructed nonpathogenic and heavy metal-tolerant bacterial consortium isolated from marine sponges.</title>
        <authorList>
            <person name="Dechsakulwatana C."/>
            <person name="Rungsihiranrut A."/>
            <person name="Muangchinda C."/>
            <person name="Ningthoujam R."/>
            <person name="Klankeo P."/>
            <person name="Pinyakong O."/>
        </authorList>
    </citation>
    <scope>NUCLEOTIDE SEQUENCE [LARGE SCALE GENOMIC DNA]</scope>
    <source>
        <strain evidence="3">MO2-4</strain>
    </source>
</reference>
<organism evidence="2 3">
    <name type="scientific">Sphingobium naphthae</name>
    <dbReference type="NCBI Taxonomy" id="1886786"/>
    <lineage>
        <taxon>Bacteria</taxon>
        <taxon>Pseudomonadati</taxon>
        <taxon>Pseudomonadota</taxon>
        <taxon>Alphaproteobacteria</taxon>
        <taxon>Sphingomonadales</taxon>
        <taxon>Sphingomonadaceae</taxon>
        <taxon>Sphingobium</taxon>
    </lineage>
</organism>
<dbReference type="Proteomes" id="UP001185984">
    <property type="component" value="Unassembled WGS sequence"/>
</dbReference>
<keyword evidence="3" id="KW-1185">Reference proteome</keyword>
<evidence type="ECO:0000256" key="1">
    <source>
        <dbReference type="SAM" id="Phobius"/>
    </source>
</evidence>
<sequence length="229" mass="24785">MMDEPEATTETVQEARAKEARAKEAAAIRRRWITLGEGIAVLAVTISALTLYINWSDKQETRAEKAAESQAASVRAARLVLHADSVEGDRIRLRPTDPAQVVQSQTILFPKALGLTPVDTTGEPRIEADWFADRLKQAREAAKLPDDSVGDEKLPVAIVTRFVVDGEPHESAALYDIGYGITGRWLAGHRLSLRGLSLVDTVTAAGAQKALDQRWAGMPAGRPANKPGT</sequence>
<dbReference type="RefSeq" id="WP_317516743.1">
    <property type="nucleotide sequence ID" value="NZ_JAPTHD010000003.1"/>
</dbReference>
<gene>
    <name evidence="2" type="ORF">O0R41_09755</name>
</gene>
<keyword evidence="1" id="KW-0472">Membrane</keyword>
<keyword evidence="1" id="KW-0812">Transmembrane</keyword>
<evidence type="ECO:0000313" key="2">
    <source>
        <dbReference type="EMBL" id="MDV5823880.1"/>
    </source>
</evidence>
<accession>A0ABU3ZWL0</accession>
<comment type="caution">
    <text evidence="2">The sequence shown here is derived from an EMBL/GenBank/DDBJ whole genome shotgun (WGS) entry which is preliminary data.</text>
</comment>
<protein>
    <submittedName>
        <fullName evidence="2">Uncharacterized protein</fullName>
    </submittedName>
</protein>
<feature type="transmembrane region" description="Helical" evidence="1">
    <location>
        <begin position="32"/>
        <end position="55"/>
    </location>
</feature>
<evidence type="ECO:0000313" key="3">
    <source>
        <dbReference type="Proteomes" id="UP001185984"/>
    </source>
</evidence>